<sequence length="89" mass="10648" precursor="true">MVNNKIFIIFCALTVNTAAHALVDTKLTQRIKDVSKKKFEFVDLDYEKKTTFLEEIFLDFLNFLKDMEKQLEELKVKFQCSTRRYFLVL</sequence>
<gene>
    <name evidence="2" type="ORF">HE1_00449</name>
</gene>
<accession>A0A023DXJ3</accession>
<dbReference type="Proteomes" id="UP000024842">
    <property type="component" value="Unassembled WGS sequence"/>
</dbReference>
<organism evidence="2 3">
    <name type="scientific">Holospora elegans E1</name>
    <dbReference type="NCBI Taxonomy" id="1427503"/>
    <lineage>
        <taxon>Bacteria</taxon>
        <taxon>Pseudomonadati</taxon>
        <taxon>Pseudomonadota</taxon>
        <taxon>Alphaproteobacteria</taxon>
        <taxon>Holosporales</taxon>
        <taxon>Holosporaceae</taxon>
        <taxon>Holospora</taxon>
    </lineage>
</organism>
<protein>
    <submittedName>
        <fullName evidence="2">Uncharacterized protein</fullName>
    </submittedName>
</protein>
<evidence type="ECO:0000313" key="3">
    <source>
        <dbReference type="Proteomes" id="UP000024842"/>
    </source>
</evidence>
<reference evidence="2 3" key="1">
    <citation type="journal article" date="2014" name="FEMS Microbiol. Lett.">
        <title>Draft genome sequences of three Holospora species (Holospora obtusa, Holospora undulata, and Holospora elegans), endonuclear symbiotic bacteria of the ciliate Paramecium caudatum.</title>
        <authorList>
            <person name="Dohra H."/>
            <person name="Tanaka K."/>
            <person name="Suzuki T."/>
            <person name="Fujishima M."/>
            <person name="Suzuki H."/>
        </authorList>
    </citation>
    <scope>NUCLEOTIDE SEQUENCE [LARGE SCALE GENOMIC DNA]</scope>
    <source>
        <strain evidence="2 3">E1</strain>
    </source>
</reference>
<feature type="signal peptide" evidence="1">
    <location>
        <begin position="1"/>
        <end position="21"/>
    </location>
</feature>
<dbReference type="RefSeq" id="WP_035544253.1">
    <property type="nucleotide sequence ID" value="NZ_BAUP01000064.1"/>
</dbReference>
<dbReference type="EMBL" id="BAUP01000064">
    <property type="protein sequence ID" value="GAJ46126.1"/>
    <property type="molecule type" value="Genomic_DNA"/>
</dbReference>
<dbReference type="AlphaFoldDB" id="A0A023DXJ3"/>
<evidence type="ECO:0000313" key="2">
    <source>
        <dbReference type="EMBL" id="GAJ46126.1"/>
    </source>
</evidence>
<feature type="chain" id="PRO_5001513438" evidence="1">
    <location>
        <begin position="22"/>
        <end position="89"/>
    </location>
</feature>
<keyword evidence="3" id="KW-1185">Reference proteome</keyword>
<comment type="caution">
    <text evidence="2">The sequence shown here is derived from an EMBL/GenBank/DDBJ whole genome shotgun (WGS) entry which is preliminary data.</text>
</comment>
<evidence type="ECO:0000256" key="1">
    <source>
        <dbReference type="SAM" id="SignalP"/>
    </source>
</evidence>
<keyword evidence="1" id="KW-0732">Signal</keyword>
<name>A0A023DXJ3_9PROT</name>
<proteinExistence type="predicted"/>